<proteinExistence type="predicted"/>
<evidence type="ECO:0000259" key="4">
    <source>
        <dbReference type="PROSITE" id="PS50949"/>
    </source>
</evidence>
<gene>
    <name evidence="5" type="ORF">GR170_03035</name>
</gene>
<protein>
    <submittedName>
        <fullName evidence="5">FCD domain-containing protein</fullName>
    </submittedName>
</protein>
<evidence type="ECO:0000313" key="6">
    <source>
        <dbReference type="Proteomes" id="UP000477911"/>
    </source>
</evidence>
<dbReference type="InterPro" id="IPR008920">
    <property type="entry name" value="TF_FadR/GntR_C"/>
</dbReference>
<dbReference type="InterPro" id="IPR011711">
    <property type="entry name" value="GntR_C"/>
</dbReference>
<name>A0A6L7FZZ7_9RHOB</name>
<evidence type="ECO:0000313" key="5">
    <source>
        <dbReference type="EMBL" id="MXN16796.1"/>
    </source>
</evidence>
<keyword evidence="6" id="KW-1185">Reference proteome</keyword>
<dbReference type="InterPro" id="IPR036388">
    <property type="entry name" value="WH-like_DNA-bd_sf"/>
</dbReference>
<comment type="caution">
    <text evidence="5">The sequence shown here is derived from an EMBL/GenBank/DDBJ whole genome shotgun (WGS) entry which is preliminary data.</text>
</comment>
<keyword evidence="2" id="KW-0238">DNA-binding</keyword>
<dbReference type="PANTHER" id="PTHR43537">
    <property type="entry name" value="TRANSCRIPTIONAL REGULATOR, GNTR FAMILY"/>
    <property type="match status" value="1"/>
</dbReference>
<dbReference type="PANTHER" id="PTHR43537:SF44">
    <property type="entry name" value="GNTR FAMILY REGULATORY PROTEIN"/>
    <property type="match status" value="1"/>
</dbReference>
<dbReference type="SMART" id="SM00345">
    <property type="entry name" value="HTH_GNTR"/>
    <property type="match status" value="1"/>
</dbReference>
<dbReference type="SUPFAM" id="SSF48008">
    <property type="entry name" value="GntR ligand-binding domain-like"/>
    <property type="match status" value="1"/>
</dbReference>
<dbReference type="RefSeq" id="WP_160891497.1">
    <property type="nucleotide sequence ID" value="NZ_WUMU01000003.1"/>
</dbReference>
<dbReference type="PROSITE" id="PS50949">
    <property type="entry name" value="HTH_GNTR"/>
    <property type="match status" value="1"/>
</dbReference>
<evidence type="ECO:0000256" key="3">
    <source>
        <dbReference type="ARBA" id="ARBA00023163"/>
    </source>
</evidence>
<accession>A0A6L7FZZ7</accession>
<keyword evidence="1" id="KW-0805">Transcription regulation</keyword>
<dbReference type="Pfam" id="PF00392">
    <property type="entry name" value="GntR"/>
    <property type="match status" value="1"/>
</dbReference>
<dbReference type="SUPFAM" id="SSF46785">
    <property type="entry name" value="Winged helix' DNA-binding domain"/>
    <property type="match status" value="1"/>
</dbReference>
<dbReference type="Pfam" id="PF07729">
    <property type="entry name" value="FCD"/>
    <property type="match status" value="1"/>
</dbReference>
<keyword evidence="3" id="KW-0804">Transcription</keyword>
<dbReference type="GO" id="GO:0003700">
    <property type="term" value="F:DNA-binding transcription factor activity"/>
    <property type="evidence" value="ECO:0007669"/>
    <property type="project" value="InterPro"/>
</dbReference>
<dbReference type="Proteomes" id="UP000477911">
    <property type="component" value="Unassembled WGS sequence"/>
</dbReference>
<evidence type="ECO:0000256" key="1">
    <source>
        <dbReference type="ARBA" id="ARBA00023015"/>
    </source>
</evidence>
<dbReference type="InterPro" id="IPR000524">
    <property type="entry name" value="Tscrpt_reg_HTH_GntR"/>
</dbReference>
<dbReference type="CDD" id="cd07377">
    <property type="entry name" value="WHTH_GntR"/>
    <property type="match status" value="1"/>
</dbReference>
<dbReference type="EMBL" id="WUMU01000003">
    <property type="protein sequence ID" value="MXN16796.1"/>
    <property type="molecule type" value="Genomic_DNA"/>
</dbReference>
<feature type="domain" description="HTH gntR-type" evidence="4">
    <location>
        <begin position="19"/>
        <end position="87"/>
    </location>
</feature>
<dbReference type="GO" id="GO:0003677">
    <property type="term" value="F:DNA binding"/>
    <property type="evidence" value="ECO:0007669"/>
    <property type="project" value="UniProtKB-KW"/>
</dbReference>
<dbReference type="Gene3D" id="1.20.120.530">
    <property type="entry name" value="GntR ligand-binding domain-like"/>
    <property type="match status" value="1"/>
</dbReference>
<organism evidence="5 6">
    <name type="scientific">Pseudooceanicola albus</name>
    <dbReference type="NCBI Taxonomy" id="2692189"/>
    <lineage>
        <taxon>Bacteria</taxon>
        <taxon>Pseudomonadati</taxon>
        <taxon>Pseudomonadota</taxon>
        <taxon>Alphaproteobacteria</taxon>
        <taxon>Rhodobacterales</taxon>
        <taxon>Paracoccaceae</taxon>
        <taxon>Pseudooceanicola</taxon>
    </lineage>
</organism>
<sequence>MPDRSSDLPAFDASAQSEKRKNESIADWLGRRIVTGVYPSGAPVPTEMDFLAETGISRGAYREAVRRLVGKGMLVTRTRSGTRVTPRDSWSLLDPDVVRWSFESGAPPDWYIRALYEMRAIIEPSAAAFAATRRSEEDLALFRAALSDMRSFPMAEDRWHQADAAFHRAILVAAHNPVLRTLETGICAAVVYTTAFRYRDMPNPHRRNPVDEHAAVFERIEACDPEGARRLMSALVDTALLDSRGSTVFEMGLPTLKV</sequence>
<dbReference type="InterPro" id="IPR036390">
    <property type="entry name" value="WH_DNA-bd_sf"/>
</dbReference>
<dbReference type="SMART" id="SM00895">
    <property type="entry name" value="FCD"/>
    <property type="match status" value="1"/>
</dbReference>
<evidence type="ECO:0000256" key="2">
    <source>
        <dbReference type="ARBA" id="ARBA00023125"/>
    </source>
</evidence>
<dbReference type="Gene3D" id="1.10.10.10">
    <property type="entry name" value="Winged helix-like DNA-binding domain superfamily/Winged helix DNA-binding domain"/>
    <property type="match status" value="1"/>
</dbReference>
<dbReference type="AlphaFoldDB" id="A0A6L7FZZ7"/>
<reference evidence="5 6" key="1">
    <citation type="submission" date="2019-12" db="EMBL/GenBank/DDBJ databases">
        <authorList>
            <person name="Li M."/>
        </authorList>
    </citation>
    <scope>NUCLEOTIDE SEQUENCE [LARGE SCALE GENOMIC DNA]</scope>
    <source>
        <strain evidence="5 6">GBMRC 2024</strain>
    </source>
</reference>